<feature type="compositionally biased region" description="Basic residues" evidence="1">
    <location>
        <begin position="730"/>
        <end position="742"/>
    </location>
</feature>
<evidence type="ECO:0000256" key="1">
    <source>
        <dbReference type="SAM" id="MobiDB-lite"/>
    </source>
</evidence>
<protein>
    <submittedName>
        <fullName evidence="2">Uncharacterized protein</fullName>
    </submittedName>
</protein>
<feature type="compositionally biased region" description="Basic and acidic residues" evidence="1">
    <location>
        <begin position="11"/>
        <end position="32"/>
    </location>
</feature>
<dbReference type="GeneID" id="43582836"/>
<feature type="compositionally biased region" description="Basic and acidic residues" evidence="1">
    <location>
        <begin position="673"/>
        <end position="682"/>
    </location>
</feature>
<accession>A0A5E8BUJ6</accession>
<feature type="compositionally biased region" description="Polar residues" evidence="1">
    <location>
        <begin position="216"/>
        <end position="229"/>
    </location>
</feature>
<feature type="region of interest" description="Disordered" evidence="1">
    <location>
        <begin position="672"/>
        <end position="693"/>
    </location>
</feature>
<feature type="region of interest" description="Disordered" evidence="1">
    <location>
        <begin position="713"/>
        <end position="771"/>
    </location>
</feature>
<feature type="region of interest" description="Disordered" evidence="1">
    <location>
        <begin position="161"/>
        <end position="186"/>
    </location>
</feature>
<reference evidence="2 3" key="1">
    <citation type="submission" date="2019-09" db="EMBL/GenBank/DDBJ databases">
        <authorList>
            <person name="Brejova B."/>
        </authorList>
    </citation>
    <scope>NUCLEOTIDE SEQUENCE [LARGE SCALE GENOMIC DNA]</scope>
</reference>
<feature type="region of interest" description="Disordered" evidence="1">
    <location>
        <begin position="216"/>
        <end position="248"/>
    </location>
</feature>
<organism evidence="2 3">
    <name type="scientific">Magnusiomyces paraingens</name>
    <dbReference type="NCBI Taxonomy" id="2606893"/>
    <lineage>
        <taxon>Eukaryota</taxon>
        <taxon>Fungi</taxon>
        <taxon>Dikarya</taxon>
        <taxon>Ascomycota</taxon>
        <taxon>Saccharomycotina</taxon>
        <taxon>Dipodascomycetes</taxon>
        <taxon>Dipodascales</taxon>
        <taxon>Dipodascaceae</taxon>
        <taxon>Magnusiomyces</taxon>
    </lineage>
</organism>
<dbReference type="Proteomes" id="UP000398389">
    <property type="component" value="Unassembled WGS sequence"/>
</dbReference>
<gene>
    <name evidence="2" type="ORF">SAPINGB_P004021</name>
</gene>
<dbReference type="AlphaFoldDB" id="A0A5E8BUJ6"/>
<dbReference type="PANTHER" id="PTHR13384:SF19">
    <property type="entry name" value="G PATCH DOMAIN-CONTAINING PROTEIN 1"/>
    <property type="match status" value="1"/>
</dbReference>
<feature type="region of interest" description="Disordered" evidence="1">
    <location>
        <begin position="1"/>
        <end position="32"/>
    </location>
</feature>
<name>A0A5E8BUJ6_9ASCO</name>
<dbReference type="GO" id="GO:0005634">
    <property type="term" value="C:nucleus"/>
    <property type="evidence" value="ECO:0007669"/>
    <property type="project" value="TreeGrafter"/>
</dbReference>
<proteinExistence type="predicted"/>
<feature type="region of interest" description="Disordered" evidence="1">
    <location>
        <begin position="54"/>
        <end position="85"/>
    </location>
</feature>
<feature type="compositionally biased region" description="Basic and acidic residues" evidence="1">
    <location>
        <begin position="714"/>
        <end position="729"/>
    </location>
</feature>
<dbReference type="OrthoDB" id="20507at2759"/>
<dbReference type="PANTHER" id="PTHR13384">
    <property type="entry name" value="G PATCH DOMAIN-CONTAINING PROTEIN 1"/>
    <property type="match status" value="1"/>
</dbReference>
<sequence>MTVYLGSAVADQKDSGKAKSRDSGHQQQKEKYLNHGRVSGFNNELLYRSSTIDSLHDPEDDWTPSTFRFSRDGSGKRPKDLSSSLSSKNNEIYKYMDAEDLKTYNKRIQLIPITQTRRGQSLGGYVLSGSGDSVTSLSTSTLTAPESARLEWSLAAQIENRQASSSIGKKKEENKEGANGTNTVSDPGTLFLFGHLRAEADKRGVDSGATLAMATTSSSVIKSNPSTDTGYAPTRPSKPPTKPIRKPLSINNDYEQEESVLPTFKKTKKRRVNMKLAVSAASTNDYYENEDEAGPSLLPKKSNIKHQQKNNSSIVQSRIKPAENAEGSKLVVPQFVKVKHLVHENQSSGSESPQPIVYGCFVRDDDLSSFRDINIWSLSSLQRTYQYVPKYLATEETVPPMVPAGGSFELTSSAIGGCSSSSVKNEKSDGDQSLTIINKMTEEERPEKRRPKRASRWDVKPPVFNCGPGLEDKSATTNTVAKVNADKLSGSQEKNLQSSSLQFQQAEILQHQQHQQPLKVLSVFPPHYNANSQNQQNLMHQSQPRPTVPRISMAGAMAALQNSFNAQSVTTLYDEDTHGAQSNFNKREEKDIYDGKAKEYRYEMFLKHNAGLANYYADPYVDVMLRGWSETQIAAELNAFVQQATGQSSSSSSNTDSKRAIVFTAAASATGAIKEENDRDQAQEIIPEQTTRSVSTWAPDPLLCKRFGVAVPHSDNESFHTSRDTDSGTRYKHAASRNGRKNKYQEEEKEKEERSNGNNSRNRRGQSTAREMLVSQPPANKKGTVGASGTVLIDLYHNARLSVPRAARWLYAAIFNPLNL</sequence>
<dbReference type="EMBL" id="CABVLU010000003">
    <property type="protein sequence ID" value="VVT54329.1"/>
    <property type="molecule type" value="Genomic_DNA"/>
</dbReference>
<feature type="compositionally biased region" description="Basic and acidic residues" evidence="1">
    <location>
        <begin position="69"/>
        <end position="80"/>
    </location>
</feature>
<feature type="region of interest" description="Disordered" evidence="1">
    <location>
        <begin position="441"/>
        <end position="475"/>
    </location>
</feature>
<keyword evidence="3" id="KW-1185">Reference proteome</keyword>
<evidence type="ECO:0000313" key="2">
    <source>
        <dbReference type="EMBL" id="VVT54329.1"/>
    </source>
</evidence>
<dbReference type="RefSeq" id="XP_031854627.1">
    <property type="nucleotide sequence ID" value="XM_031998736.1"/>
</dbReference>
<dbReference type="GO" id="GO:0003723">
    <property type="term" value="F:RNA binding"/>
    <property type="evidence" value="ECO:0007669"/>
    <property type="project" value="TreeGrafter"/>
</dbReference>
<feature type="region of interest" description="Disordered" evidence="1">
    <location>
        <begin position="286"/>
        <end position="315"/>
    </location>
</feature>
<evidence type="ECO:0000313" key="3">
    <source>
        <dbReference type="Proteomes" id="UP000398389"/>
    </source>
</evidence>
<feature type="compositionally biased region" description="Basic and acidic residues" evidence="1">
    <location>
        <begin position="743"/>
        <end position="755"/>
    </location>
</feature>